<dbReference type="GO" id="GO:0000182">
    <property type="term" value="F:rDNA binding"/>
    <property type="evidence" value="ECO:0007669"/>
    <property type="project" value="EnsemblFungi"/>
</dbReference>
<dbReference type="GO" id="GO:0031934">
    <property type="term" value="C:mating-type region heterochromatin"/>
    <property type="evidence" value="ECO:0007669"/>
    <property type="project" value="EnsemblFungi"/>
</dbReference>
<organism evidence="8 9">
    <name type="scientific">Enterospora canceri</name>
    <dbReference type="NCBI Taxonomy" id="1081671"/>
    <lineage>
        <taxon>Eukaryota</taxon>
        <taxon>Fungi</taxon>
        <taxon>Fungi incertae sedis</taxon>
        <taxon>Microsporidia</taxon>
        <taxon>Enterocytozoonidae</taxon>
        <taxon>Enterospora</taxon>
    </lineage>
</organism>
<keyword evidence="5 6" id="KW-0539">Nucleus</keyword>
<dbReference type="GO" id="GO:0033553">
    <property type="term" value="C:rDNA heterochromatin"/>
    <property type="evidence" value="ECO:0007669"/>
    <property type="project" value="EnsemblFungi"/>
</dbReference>
<gene>
    <name evidence="8" type="primary">SPT4</name>
    <name evidence="8" type="ORF">ECANGB1_972</name>
</gene>
<evidence type="ECO:0000256" key="1">
    <source>
        <dbReference type="ARBA" id="ARBA00004123"/>
    </source>
</evidence>
<evidence type="ECO:0000256" key="2">
    <source>
        <dbReference type="ARBA" id="ARBA00010464"/>
    </source>
</evidence>
<dbReference type="AlphaFoldDB" id="A0A1Y1S724"/>
<dbReference type="GO" id="GO:0031507">
    <property type="term" value="P:heterochromatin formation"/>
    <property type="evidence" value="ECO:0007669"/>
    <property type="project" value="EnsemblFungi"/>
</dbReference>
<feature type="domain" description="Spt4/RpoE2 zinc finger" evidence="7">
    <location>
        <begin position="8"/>
        <end position="83"/>
    </location>
</feature>
<dbReference type="InterPro" id="IPR038510">
    <property type="entry name" value="Spt4_sf"/>
</dbReference>
<dbReference type="InterPro" id="IPR022800">
    <property type="entry name" value="Spt4/RpoE2_Znf"/>
</dbReference>
<dbReference type="PANTHER" id="PTHR12882">
    <property type="entry name" value="SUPPRESSOR OF TY 4"/>
    <property type="match status" value="1"/>
</dbReference>
<dbReference type="OrthoDB" id="248751at2759"/>
<evidence type="ECO:0000256" key="3">
    <source>
        <dbReference type="ARBA" id="ARBA00020182"/>
    </source>
</evidence>
<dbReference type="GO" id="GO:0010507">
    <property type="term" value="P:negative regulation of autophagy"/>
    <property type="evidence" value="ECO:0007669"/>
    <property type="project" value="EnsemblFungi"/>
</dbReference>
<proteinExistence type="inferred from homology"/>
<sequence>MAQAKPRNRACLSCGIIRSVEKFKTEGCPNCAFLQLGRGRNCDYCTSSSFRGQIYYTDVARSWVAKWQRNGGCVPGFYAMTVEGDLPDEFIARLEKSGIEYVSRNQEHEMQ</sequence>
<evidence type="ECO:0000256" key="6">
    <source>
        <dbReference type="PIRNR" id="PIRNR025023"/>
    </source>
</evidence>
<dbReference type="GO" id="GO:0032968">
    <property type="term" value="P:positive regulation of transcription elongation by RNA polymerase II"/>
    <property type="evidence" value="ECO:0007669"/>
    <property type="project" value="EnsemblFungi"/>
</dbReference>
<dbReference type="InterPro" id="IPR009287">
    <property type="entry name" value="Spt4"/>
</dbReference>
<dbReference type="InterPro" id="IPR029040">
    <property type="entry name" value="RPABC4/Spt4"/>
</dbReference>
<reference evidence="8 9" key="1">
    <citation type="journal article" date="2017" name="Environ. Microbiol.">
        <title>Decay of the glycolytic pathway and adaptation to intranuclear parasitism within Enterocytozoonidae microsporidia.</title>
        <authorList>
            <person name="Wiredu Boakye D."/>
            <person name="Jaroenlak P."/>
            <person name="Prachumwat A."/>
            <person name="Williams T.A."/>
            <person name="Bateman K.S."/>
            <person name="Itsathitphaisarn O."/>
            <person name="Sritunyalucksana K."/>
            <person name="Paszkiewicz K.H."/>
            <person name="Moore K.A."/>
            <person name="Stentiford G.D."/>
            <person name="Williams B.A."/>
        </authorList>
    </citation>
    <scope>NUCLEOTIDE SEQUENCE [LARGE SCALE GENOMIC DNA]</scope>
    <source>
        <strain evidence="8 9">GB1</strain>
    </source>
</reference>
<comment type="similarity">
    <text evidence="2 6">Belongs to the SPT4 family.</text>
</comment>
<keyword evidence="9" id="KW-1185">Reference proteome</keyword>
<comment type="function">
    <text evidence="6">The SPT4-SPT5 complex mediates both activation and inhibition of transcription elongation, and plays a role in pre-mRNA processing. This complex seems to be important for the stability of the RNA polymerase II elongation machinery on the chromatin template but not for the inherent ability of this machinery to translocate down the gene.</text>
</comment>
<evidence type="ECO:0000259" key="7">
    <source>
        <dbReference type="SMART" id="SM01389"/>
    </source>
</evidence>
<dbReference type="GO" id="GO:0032044">
    <property type="term" value="C:DSIF complex"/>
    <property type="evidence" value="ECO:0007669"/>
    <property type="project" value="EnsemblFungi"/>
</dbReference>
<keyword evidence="4 6" id="KW-0804">Transcription</keyword>
<dbReference type="PIRSF" id="PIRSF025023">
    <property type="entry name" value="Spt4"/>
    <property type="match status" value="1"/>
</dbReference>
<dbReference type="SUPFAM" id="SSF63393">
    <property type="entry name" value="RNA polymerase subunits"/>
    <property type="match status" value="1"/>
</dbReference>
<dbReference type="GO" id="GO:0003727">
    <property type="term" value="F:single-stranded RNA binding"/>
    <property type="evidence" value="ECO:0007669"/>
    <property type="project" value="EnsemblFungi"/>
</dbReference>
<dbReference type="Proteomes" id="UP000192639">
    <property type="component" value="Unassembled WGS sequence"/>
</dbReference>
<comment type="subcellular location">
    <subcellularLocation>
        <location evidence="1 6">Nucleus</location>
    </subcellularLocation>
</comment>
<dbReference type="GO" id="GO:0008298">
    <property type="term" value="P:intracellular mRNA localization"/>
    <property type="evidence" value="ECO:0007669"/>
    <property type="project" value="EnsemblFungi"/>
</dbReference>
<dbReference type="GO" id="GO:0000776">
    <property type="term" value="C:kinetochore"/>
    <property type="evidence" value="ECO:0007669"/>
    <property type="project" value="EnsemblFungi"/>
</dbReference>
<dbReference type="GO" id="GO:0044877">
    <property type="term" value="F:protein-containing complex binding"/>
    <property type="evidence" value="ECO:0007669"/>
    <property type="project" value="EnsemblFungi"/>
</dbReference>
<dbReference type="Pfam" id="PF06093">
    <property type="entry name" value="Spt4"/>
    <property type="match status" value="1"/>
</dbReference>
<evidence type="ECO:0000256" key="4">
    <source>
        <dbReference type="ARBA" id="ARBA00023163"/>
    </source>
</evidence>
<protein>
    <recommendedName>
        <fullName evidence="3 6">Transcription elongation factor SPT4</fullName>
    </recommendedName>
</protein>
<dbReference type="CDD" id="cd07973">
    <property type="entry name" value="Spt4"/>
    <property type="match status" value="1"/>
</dbReference>
<dbReference type="PANTHER" id="PTHR12882:SF1">
    <property type="entry name" value="TRANSCRIPTION ELONGATION FACTOR SPT4"/>
    <property type="match status" value="1"/>
</dbReference>
<dbReference type="GO" id="GO:0008270">
    <property type="term" value="F:zinc ion binding"/>
    <property type="evidence" value="ECO:0007669"/>
    <property type="project" value="InterPro"/>
</dbReference>
<name>A0A1Y1S724_9MICR</name>
<dbReference type="GO" id="GO:0090262">
    <property type="term" value="P:regulation of transcription-coupled nucleotide-excision repair"/>
    <property type="evidence" value="ECO:0007669"/>
    <property type="project" value="EnsemblFungi"/>
</dbReference>
<evidence type="ECO:0000313" key="9">
    <source>
        <dbReference type="Proteomes" id="UP000192639"/>
    </source>
</evidence>
<evidence type="ECO:0000313" key="8">
    <source>
        <dbReference type="EMBL" id="ORD94254.1"/>
    </source>
</evidence>
<dbReference type="EMBL" id="LWDP01000027">
    <property type="protein sequence ID" value="ORD94254.1"/>
    <property type="molecule type" value="Genomic_DNA"/>
</dbReference>
<dbReference type="Gene3D" id="3.30.40.210">
    <property type="match status" value="1"/>
</dbReference>
<evidence type="ECO:0000256" key="5">
    <source>
        <dbReference type="ARBA" id="ARBA00023242"/>
    </source>
</evidence>
<accession>A0A1Y1S724</accession>
<dbReference type="GO" id="GO:2001209">
    <property type="term" value="P:positive regulation of transcription elongation by RNA polymerase I"/>
    <property type="evidence" value="ECO:0007669"/>
    <property type="project" value="EnsemblFungi"/>
</dbReference>
<comment type="caution">
    <text evidence="8">The sequence shown here is derived from an EMBL/GenBank/DDBJ whole genome shotgun (WGS) entry which is preliminary data.</text>
</comment>
<dbReference type="GO" id="GO:2001208">
    <property type="term" value="P:negative regulation of transcription elongation by RNA polymerase I"/>
    <property type="evidence" value="ECO:0007669"/>
    <property type="project" value="EnsemblFungi"/>
</dbReference>
<dbReference type="GO" id="GO:2000232">
    <property type="term" value="P:regulation of rRNA processing"/>
    <property type="evidence" value="ECO:0007669"/>
    <property type="project" value="EnsemblFungi"/>
</dbReference>
<dbReference type="VEuPathDB" id="MicrosporidiaDB:ECANGB1_972"/>
<dbReference type="GO" id="GO:0140673">
    <property type="term" value="P:transcription elongation-coupled chromatin remodeling"/>
    <property type="evidence" value="ECO:0007669"/>
    <property type="project" value="InterPro"/>
</dbReference>
<dbReference type="GO" id="GO:0006370">
    <property type="term" value="P:7-methylguanosine mRNA capping"/>
    <property type="evidence" value="ECO:0007669"/>
    <property type="project" value="EnsemblFungi"/>
</dbReference>
<dbReference type="GO" id="GO:0000993">
    <property type="term" value="F:RNA polymerase II complex binding"/>
    <property type="evidence" value="ECO:0007669"/>
    <property type="project" value="EnsemblFungi"/>
</dbReference>
<dbReference type="SMART" id="SM01389">
    <property type="entry name" value="Spt4"/>
    <property type="match status" value="1"/>
</dbReference>